<dbReference type="GO" id="GO:0035556">
    <property type="term" value="P:intracellular signal transduction"/>
    <property type="evidence" value="ECO:0007669"/>
    <property type="project" value="TreeGrafter"/>
</dbReference>
<feature type="compositionally biased region" description="Pro residues" evidence="2">
    <location>
        <begin position="254"/>
        <end position="270"/>
    </location>
</feature>
<evidence type="ECO:0000256" key="2">
    <source>
        <dbReference type="SAM" id="MobiDB-lite"/>
    </source>
</evidence>
<name>A0A2J8AHW9_9CHLO</name>
<keyword evidence="4" id="KW-1185">Reference proteome</keyword>
<evidence type="ECO:0000313" key="3">
    <source>
        <dbReference type="EMBL" id="PNH12115.1"/>
    </source>
</evidence>
<gene>
    <name evidence="3" type="ORF">TSOC_001034</name>
</gene>
<dbReference type="GO" id="GO:0043539">
    <property type="term" value="F:protein serine/threonine kinase activator activity"/>
    <property type="evidence" value="ECO:0007669"/>
    <property type="project" value="TreeGrafter"/>
</dbReference>
<dbReference type="InterPro" id="IPR011989">
    <property type="entry name" value="ARM-like"/>
</dbReference>
<dbReference type="Proteomes" id="UP000236333">
    <property type="component" value="Unassembled WGS sequence"/>
</dbReference>
<feature type="region of interest" description="Disordered" evidence="2">
    <location>
        <begin position="252"/>
        <end position="280"/>
    </location>
</feature>
<reference evidence="3 4" key="1">
    <citation type="journal article" date="2017" name="Mol. Biol. Evol.">
        <title>The 4-celled Tetrabaena socialis nuclear genome reveals the essential components for genetic control of cell number at the origin of multicellularity in the volvocine lineage.</title>
        <authorList>
            <person name="Featherston J."/>
            <person name="Arakaki Y."/>
            <person name="Hanschen E.R."/>
            <person name="Ferris P.J."/>
            <person name="Michod R.E."/>
            <person name="Olson B.J.S.C."/>
            <person name="Nozaki H."/>
            <person name="Durand P.M."/>
        </authorList>
    </citation>
    <scope>NUCLEOTIDE SEQUENCE [LARGE SCALE GENOMIC DNA]</scope>
    <source>
        <strain evidence="3 4">NIES-571</strain>
    </source>
</reference>
<dbReference type="PANTHER" id="PTHR10182:SF3">
    <property type="entry name" value="PROTEIN MO25"/>
    <property type="match status" value="1"/>
</dbReference>
<dbReference type="SUPFAM" id="SSF48371">
    <property type="entry name" value="ARM repeat"/>
    <property type="match status" value="1"/>
</dbReference>
<comment type="similarity">
    <text evidence="1">Belongs to the Mo25 family.</text>
</comment>
<proteinExistence type="inferred from homology"/>
<dbReference type="PANTHER" id="PTHR10182">
    <property type="entry name" value="CALCIUM-BINDING PROTEIN 39-RELATED"/>
    <property type="match status" value="1"/>
</dbReference>
<evidence type="ECO:0000256" key="1">
    <source>
        <dbReference type="ARBA" id="ARBA00011012"/>
    </source>
</evidence>
<dbReference type="AlphaFoldDB" id="A0A2J8AHW9"/>
<evidence type="ECO:0000313" key="4">
    <source>
        <dbReference type="Proteomes" id="UP000236333"/>
    </source>
</evidence>
<dbReference type="InterPro" id="IPR013878">
    <property type="entry name" value="Mo25"/>
</dbReference>
<protein>
    <submittedName>
        <fullName evidence="3">Degreening-related dee76 protein</fullName>
    </submittedName>
</protein>
<dbReference type="Gene3D" id="1.25.10.10">
    <property type="entry name" value="Leucine-rich Repeat Variant"/>
    <property type="match status" value="1"/>
</dbReference>
<organism evidence="3 4">
    <name type="scientific">Tetrabaena socialis</name>
    <dbReference type="NCBI Taxonomy" id="47790"/>
    <lineage>
        <taxon>Eukaryota</taxon>
        <taxon>Viridiplantae</taxon>
        <taxon>Chlorophyta</taxon>
        <taxon>core chlorophytes</taxon>
        <taxon>Chlorophyceae</taxon>
        <taxon>CS clade</taxon>
        <taxon>Chlamydomonadales</taxon>
        <taxon>Tetrabaenaceae</taxon>
        <taxon>Tetrabaena</taxon>
    </lineage>
</organism>
<dbReference type="InterPro" id="IPR016024">
    <property type="entry name" value="ARM-type_fold"/>
</dbReference>
<comment type="caution">
    <text evidence="3">The sequence shown here is derived from an EMBL/GenBank/DDBJ whole genome shotgun (WGS) entry which is preliminary data.</text>
</comment>
<dbReference type="Pfam" id="PF08569">
    <property type="entry name" value="Mo25"/>
    <property type="match status" value="1"/>
</dbReference>
<sequence>MPFLDKLLKEKPKTPTEVVTKLLTAFDSLTATRRSNDDRAMEKTHESVAKYLGFAKLLLFGDDEHEATKENATALAFEASRTELLSMIVKHLAELEFESRKDAAQVFGAIVRIKDNEERGPGASYVVAHPELPTLLFRGYDEPAIALNCGAMLRDCLRDDQIARKVLEGPIFLKFFEKVEVANFEIASDAFSTFKDLLVRHKQAVAQYLQEHYQETPPSSLHVLRSALRPLAEEDEQFKEEKAVIIKTISMLGAPPPPAPPPPAAVPPAPSDSAGGNPAS</sequence>
<dbReference type="OrthoDB" id="609103at2759"/>
<dbReference type="EMBL" id="PGGS01000015">
    <property type="protein sequence ID" value="PNH12115.1"/>
    <property type="molecule type" value="Genomic_DNA"/>
</dbReference>
<accession>A0A2J8AHW9</accession>